<evidence type="ECO:0000256" key="1">
    <source>
        <dbReference type="SAM" id="MobiDB-lite"/>
    </source>
</evidence>
<keyword evidence="3" id="KW-1185">Reference proteome</keyword>
<evidence type="ECO:0000313" key="3">
    <source>
        <dbReference type="Proteomes" id="UP001141806"/>
    </source>
</evidence>
<feature type="region of interest" description="Disordered" evidence="1">
    <location>
        <begin position="1"/>
        <end position="24"/>
    </location>
</feature>
<name>A0A9Q0K2N4_9MAGN</name>
<proteinExistence type="predicted"/>
<accession>A0A9Q0K2N4</accession>
<organism evidence="2 3">
    <name type="scientific">Protea cynaroides</name>
    <dbReference type="NCBI Taxonomy" id="273540"/>
    <lineage>
        <taxon>Eukaryota</taxon>
        <taxon>Viridiplantae</taxon>
        <taxon>Streptophyta</taxon>
        <taxon>Embryophyta</taxon>
        <taxon>Tracheophyta</taxon>
        <taxon>Spermatophyta</taxon>
        <taxon>Magnoliopsida</taxon>
        <taxon>Proteales</taxon>
        <taxon>Proteaceae</taxon>
        <taxon>Protea</taxon>
    </lineage>
</organism>
<evidence type="ECO:0000313" key="2">
    <source>
        <dbReference type="EMBL" id="KAJ4959253.1"/>
    </source>
</evidence>
<protein>
    <submittedName>
        <fullName evidence="2">Uncharacterized protein</fullName>
    </submittedName>
</protein>
<dbReference type="Proteomes" id="UP001141806">
    <property type="component" value="Unassembled WGS sequence"/>
</dbReference>
<comment type="caution">
    <text evidence="2">The sequence shown here is derived from an EMBL/GenBank/DDBJ whole genome shotgun (WGS) entry which is preliminary data.</text>
</comment>
<dbReference type="EMBL" id="JAMYWD010000010">
    <property type="protein sequence ID" value="KAJ4959253.1"/>
    <property type="molecule type" value="Genomic_DNA"/>
</dbReference>
<dbReference type="AlphaFoldDB" id="A0A9Q0K2N4"/>
<dbReference type="OrthoDB" id="1900223at2759"/>
<sequence length="235" mass="26263">MGRRKRRADHNKPSVSSSPSDIIPCSSGMDLSSEVKSSSCVSSVDSAVVHPLSSVMDTIDNSIKLQNTYPSNAHHHYNLSRAMFLRRSCHNYSNHYFRRNSGSHVDTLGSVCKGAYPLYDDKLSFKLASRCGLGSGYHGEKRPFQRPERITCGPLVRDAVSPDAAKIVCGICLKLLRRKAYALGNTLSSCDLRSLRRIGVNCTDGLSLFSYMRNRKNQIEMDLTYVHLESQNQRE</sequence>
<reference evidence="2" key="1">
    <citation type="journal article" date="2023" name="Plant J.">
        <title>The genome of the king protea, Protea cynaroides.</title>
        <authorList>
            <person name="Chang J."/>
            <person name="Duong T.A."/>
            <person name="Schoeman C."/>
            <person name="Ma X."/>
            <person name="Roodt D."/>
            <person name="Barker N."/>
            <person name="Li Z."/>
            <person name="Van de Peer Y."/>
            <person name="Mizrachi E."/>
        </authorList>
    </citation>
    <scope>NUCLEOTIDE SEQUENCE</scope>
    <source>
        <tissue evidence="2">Young leaves</tissue>
    </source>
</reference>
<feature type="compositionally biased region" description="Low complexity" evidence="1">
    <location>
        <begin position="13"/>
        <end position="24"/>
    </location>
</feature>
<gene>
    <name evidence="2" type="ORF">NE237_026364</name>
</gene>